<dbReference type="EC" id="5.6.2.4" evidence="9"/>
<evidence type="ECO:0000256" key="1">
    <source>
        <dbReference type="ARBA" id="ARBA00009922"/>
    </source>
</evidence>
<dbReference type="PROSITE" id="PS51217">
    <property type="entry name" value="UVRD_HELICASE_CTER"/>
    <property type="match status" value="1"/>
</dbReference>
<dbReference type="GO" id="GO:0033202">
    <property type="term" value="C:DNA helicase complex"/>
    <property type="evidence" value="ECO:0007669"/>
    <property type="project" value="TreeGrafter"/>
</dbReference>
<comment type="catalytic activity">
    <reaction evidence="8">
        <text>Couples ATP hydrolysis with the unwinding of duplex DNA by translocating in the 3'-5' direction.</text>
        <dbReference type="EC" id="5.6.2.4"/>
    </reaction>
</comment>
<dbReference type="GO" id="GO:0003677">
    <property type="term" value="F:DNA binding"/>
    <property type="evidence" value="ECO:0007669"/>
    <property type="project" value="UniProtKB-KW"/>
</dbReference>
<evidence type="ECO:0000256" key="6">
    <source>
        <dbReference type="ARBA" id="ARBA00023125"/>
    </source>
</evidence>
<dbReference type="STRING" id="1618392.UW41_C0020G0013"/>
<keyword evidence="6" id="KW-0238">DNA-binding</keyword>
<evidence type="ECO:0000259" key="12">
    <source>
        <dbReference type="PROSITE" id="PS51198"/>
    </source>
</evidence>
<dbReference type="PANTHER" id="PTHR11070:SF2">
    <property type="entry name" value="ATP-DEPENDENT DNA HELICASE SRS2"/>
    <property type="match status" value="1"/>
</dbReference>
<keyword evidence="2 11" id="KW-0547">Nucleotide-binding</keyword>
<evidence type="ECO:0000256" key="10">
    <source>
        <dbReference type="ARBA" id="ARBA00048988"/>
    </source>
</evidence>
<dbReference type="GO" id="GO:0016887">
    <property type="term" value="F:ATP hydrolysis activity"/>
    <property type="evidence" value="ECO:0007669"/>
    <property type="project" value="RHEA"/>
</dbReference>
<evidence type="ECO:0000256" key="7">
    <source>
        <dbReference type="ARBA" id="ARBA00023235"/>
    </source>
</evidence>
<dbReference type="AlphaFoldDB" id="A0A0G1KLB7"/>
<dbReference type="CDD" id="cd17932">
    <property type="entry name" value="DEXQc_UvrD"/>
    <property type="match status" value="1"/>
</dbReference>
<dbReference type="InterPro" id="IPR027417">
    <property type="entry name" value="P-loop_NTPase"/>
</dbReference>
<dbReference type="EMBL" id="LCIE01000020">
    <property type="protein sequence ID" value="KKT48724.1"/>
    <property type="molecule type" value="Genomic_DNA"/>
</dbReference>
<name>A0A0G1KLB7_9BACT</name>
<dbReference type="Gene3D" id="1.10.10.160">
    <property type="match status" value="1"/>
</dbReference>
<dbReference type="Gene3D" id="3.40.50.300">
    <property type="entry name" value="P-loop containing nucleotide triphosphate hydrolases"/>
    <property type="match status" value="3"/>
</dbReference>
<dbReference type="GO" id="GO:0005524">
    <property type="term" value="F:ATP binding"/>
    <property type="evidence" value="ECO:0007669"/>
    <property type="project" value="UniProtKB-UniRule"/>
</dbReference>
<dbReference type="InterPro" id="IPR014017">
    <property type="entry name" value="DNA_helicase_UvrD-like_C"/>
</dbReference>
<evidence type="ECO:0000259" key="13">
    <source>
        <dbReference type="PROSITE" id="PS51217"/>
    </source>
</evidence>
<dbReference type="FunFam" id="1.10.10.160:FF:000001">
    <property type="entry name" value="ATP-dependent DNA helicase"/>
    <property type="match status" value="1"/>
</dbReference>
<dbReference type="GO" id="GO:0005829">
    <property type="term" value="C:cytosol"/>
    <property type="evidence" value="ECO:0007669"/>
    <property type="project" value="TreeGrafter"/>
</dbReference>
<dbReference type="Proteomes" id="UP000034172">
    <property type="component" value="Unassembled WGS sequence"/>
</dbReference>
<keyword evidence="7" id="KW-0413">Isomerase</keyword>
<keyword evidence="3 11" id="KW-0378">Hydrolase</keyword>
<evidence type="ECO:0000313" key="14">
    <source>
        <dbReference type="EMBL" id="KKT48724.1"/>
    </source>
</evidence>
<dbReference type="GO" id="GO:0000725">
    <property type="term" value="P:recombinational repair"/>
    <property type="evidence" value="ECO:0007669"/>
    <property type="project" value="TreeGrafter"/>
</dbReference>
<evidence type="ECO:0000256" key="4">
    <source>
        <dbReference type="ARBA" id="ARBA00022806"/>
    </source>
</evidence>
<keyword evidence="5 11" id="KW-0067">ATP-binding</keyword>
<evidence type="ECO:0000256" key="8">
    <source>
        <dbReference type="ARBA" id="ARBA00034617"/>
    </source>
</evidence>
<dbReference type="Gene3D" id="1.10.486.10">
    <property type="entry name" value="PCRA, domain 4"/>
    <property type="match status" value="2"/>
</dbReference>
<reference evidence="14 15" key="1">
    <citation type="journal article" date="2015" name="Nature">
        <title>rRNA introns, odd ribosomes, and small enigmatic genomes across a large radiation of phyla.</title>
        <authorList>
            <person name="Brown C.T."/>
            <person name="Hug L.A."/>
            <person name="Thomas B.C."/>
            <person name="Sharon I."/>
            <person name="Castelle C.J."/>
            <person name="Singh A."/>
            <person name="Wilkins M.J."/>
            <person name="Williams K.H."/>
            <person name="Banfield J.F."/>
        </authorList>
    </citation>
    <scope>NUCLEOTIDE SEQUENCE [LARGE SCALE GENOMIC DNA]</scope>
</reference>
<dbReference type="GO" id="GO:0043138">
    <property type="term" value="F:3'-5' DNA helicase activity"/>
    <property type="evidence" value="ECO:0007669"/>
    <property type="project" value="UniProtKB-EC"/>
</dbReference>
<dbReference type="InterPro" id="IPR000212">
    <property type="entry name" value="DNA_helicase_UvrD/REP"/>
</dbReference>
<feature type="domain" description="UvrD-like helicase C-terminal" evidence="13">
    <location>
        <begin position="283"/>
        <end position="508"/>
    </location>
</feature>
<dbReference type="InterPro" id="IPR013986">
    <property type="entry name" value="DExx_box_DNA_helicase_dom_sf"/>
</dbReference>
<protein>
    <recommendedName>
        <fullName evidence="9">DNA 3'-5' helicase</fullName>
        <ecNumber evidence="9">5.6.2.4</ecNumber>
    </recommendedName>
</protein>
<comment type="caution">
    <text evidence="14">The sequence shown here is derived from an EMBL/GenBank/DDBJ whole genome shotgun (WGS) entry which is preliminary data.</text>
</comment>
<dbReference type="Pfam" id="PF13361">
    <property type="entry name" value="UvrD_C"/>
    <property type="match status" value="2"/>
</dbReference>
<sequence>MEDNGLNKEQLEAVTHKKGPILVMAGAGSGKTRVLTHRAAWLIKERGIEPDKIALLTFTNKAAGEMKERIKKMGAGKIELGFSGTFHTLCAKLLRNYGLNVMVNQNFIIFDSDDSESAMKEVLKSLSIDPKQNKPGMFLALIGKMKNDLVSEKMAEQKAKDYFFRQLSKVWRAYQEKLTRNNAVDFDDLLVKAVELLKIDRIRNEVNQKLEWILVDEYQDTNKAQFELTKLLAGEKKNIMAVGDASQAIYSFRGADYRNLRLFEESYPELTTVGLPKNYRSTQYILDAAYSVVSNNVSHPTLKLSAEREIGKKVSLFEALDEREEAKYVVNSAKKIADRDEEVAILYRTNAQSRTFEDELLKRDIPYKLIGGLRFYNRAEVKDLIAYLRLLNNPKEEISRTRIEKIGKRKAWAFDEWLQKISDKGENPGRPSVLLEDIMNVTNYLEKFDERDEEDAARIENINELLAVASEFETVSQFLESAALSEAEIKQIKSNAKITLMTVHAAKGLEFLQVFVVGLEEGLFPHSRSIFEGGREEVEEERRLMYVAMTRAKENLTLSFARSRLTYGGRHTSIPSRFLAEIPEEYIQRTQGIKNSRQQLRSLGGQARNQNGGWIPPFGDQRPIQARNDKLNDGVDEFGEKKRIIVQDWEVEEAAKDDFADIDNW</sequence>
<gene>
    <name evidence="14" type="ORF">UW41_C0020G0013</name>
</gene>
<dbReference type="Pfam" id="PF00580">
    <property type="entry name" value="UvrD-helicase"/>
    <property type="match status" value="1"/>
</dbReference>
<dbReference type="PROSITE" id="PS51198">
    <property type="entry name" value="UVRD_HELICASE_ATP_BIND"/>
    <property type="match status" value="1"/>
</dbReference>
<accession>A0A0G1KLB7</accession>
<keyword evidence="4 11" id="KW-0347">Helicase</keyword>
<dbReference type="GO" id="GO:0009314">
    <property type="term" value="P:response to radiation"/>
    <property type="evidence" value="ECO:0007669"/>
    <property type="project" value="UniProtKB-ARBA"/>
</dbReference>
<evidence type="ECO:0000256" key="5">
    <source>
        <dbReference type="ARBA" id="ARBA00022840"/>
    </source>
</evidence>
<evidence type="ECO:0000256" key="11">
    <source>
        <dbReference type="PROSITE-ProRule" id="PRU00560"/>
    </source>
</evidence>
<evidence type="ECO:0000256" key="2">
    <source>
        <dbReference type="ARBA" id="ARBA00022741"/>
    </source>
</evidence>
<comment type="similarity">
    <text evidence="1">Belongs to the helicase family. UvrD subfamily.</text>
</comment>
<evidence type="ECO:0000313" key="15">
    <source>
        <dbReference type="Proteomes" id="UP000034172"/>
    </source>
</evidence>
<evidence type="ECO:0000256" key="3">
    <source>
        <dbReference type="ARBA" id="ARBA00022801"/>
    </source>
</evidence>
<evidence type="ECO:0000256" key="9">
    <source>
        <dbReference type="ARBA" id="ARBA00034808"/>
    </source>
</evidence>
<dbReference type="PATRIC" id="fig|1618392.3.peg.774"/>
<dbReference type="PANTHER" id="PTHR11070">
    <property type="entry name" value="UVRD / RECB / PCRA DNA HELICASE FAMILY MEMBER"/>
    <property type="match status" value="1"/>
</dbReference>
<feature type="binding site" evidence="11">
    <location>
        <begin position="25"/>
        <end position="32"/>
    </location>
    <ligand>
        <name>ATP</name>
        <dbReference type="ChEBI" id="CHEBI:30616"/>
    </ligand>
</feature>
<proteinExistence type="inferred from homology"/>
<feature type="domain" description="UvrD-like helicase ATP-binding" evidence="12">
    <location>
        <begin position="4"/>
        <end position="282"/>
    </location>
</feature>
<organism evidence="14 15">
    <name type="scientific">Candidatus Collierbacteria bacterium GW2011_GWC2_44_18</name>
    <dbReference type="NCBI Taxonomy" id="1618392"/>
    <lineage>
        <taxon>Bacteria</taxon>
        <taxon>Candidatus Collieribacteriota</taxon>
    </lineage>
</organism>
<dbReference type="SUPFAM" id="SSF52540">
    <property type="entry name" value="P-loop containing nucleoside triphosphate hydrolases"/>
    <property type="match status" value="1"/>
</dbReference>
<dbReference type="InterPro" id="IPR014016">
    <property type="entry name" value="UvrD-like_ATP-bd"/>
</dbReference>
<comment type="catalytic activity">
    <reaction evidence="10">
        <text>ATP + H2O = ADP + phosphate + H(+)</text>
        <dbReference type="Rhea" id="RHEA:13065"/>
        <dbReference type="ChEBI" id="CHEBI:15377"/>
        <dbReference type="ChEBI" id="CHEBI:15378"/>
        <dbReference type="ChEBI" id="CHEBI:30616"/>
        <dbReference type="ChEBI" id="CHEBI:43474"/>
        <dbReference type="ChEBI" id="CHEBI:456216"/>
        <dbReference type="EC" id="5.6.2.4"/>
    </reaction>
</comment>